<keyword evidence="2" id="KW-1185">Reference proteome</keyword>
<accession>A0A151MKZ0</accession>
<comment type="caution">
    <text evidence="1">The sequence shown here is derived from an EMBL/GenBank/DDBJ whole genome shotgun (WGS) entry which is preliminary data.</text>
</comment>
<dbReference type="Proteomes" id="UP000050525">
    <property type="component" value="Unassembled WGS sequence"/>
</dbReference>
<sequence>MGYEYIHGGVQFREAKQEKPTFRAMWESEIAKREQQVICPELCDQLPCCKVLCKLISPLSCSMPTAWCVESQTVKLKVTTAGRQCLGLALLPWLITDLAQLANIWLPWTLLC</sequence>
<organism evidence="1 2">
    <name type="scientific">Alligator mississippiensis</name>
    <name type="common">American alligator</name>
    <dbReference type="NCBI Taxonomy" id="8496"/>
    <lineage>
        <taxon>Eukaryota</taxon>
        <taxon>Metazoa</taxon>
        <taxon>Chordata</taxon>
        <taxon>Craniata</taxon>
        <taxon>Vertebrata</taxon>
        <taxon>Euteleostomi</taxon>
        <taxon>Archelosauria</taxon>
        <taxon>Archosauria</taxon>
        <taxon>Crocodylia</taxon>
        <taxon>Alligatoridae</taxon>
        <taxon>Alligatorinae</taxon>
        <taxon>Alligator</taxon>
    </lineage>
</organism>
<name>A0A151MKZ0_ALLMI</name>
<dbReference type="EMBL" id="AKHW03005917">
    <property type="protein sequence ID" value="KYO25198.1"/>
    <property type="molecule type" value="Genomic_DNA"/>
</dbReference>
<evidence type="ECO:0000313" key="2">
    <source>
        <dbReference type="Proteomes" id="UP000050525"/>
    </source>
</evidence>
<proteinExistence type="predicted"/>
<protein>
    <submittedName>
        <fullName evidence="1">Uncharacterized protein</fullName>
    </submittedName>
</protein>
<reference evidence="1 2" key="1">
    <citation type="journal article" date="2012" name="Genome Biol.">
        <title>Sequencing three crocodilian genomes to illuminate the evolution of archosaurs and amniotes.</title>
        <authorList>
            <person name="St John J.A."/>
            <person name="Braun E.L."/>
            <person name="Isberg S.R."/>
            <person name="Miles L.G."/>
            <person name="Chong A.Y."/>
            <person name="Gongora J."/>
            <person name="Dalzell P."/>
            <person name="Moran C."/>
            <person name="Bed'hom B."/>
            <person name="Abzhanov A."/>
            <person name="Burgess S.C."/>
            <person name="Cooksey A.M."/>
            <person name="Castoe T.A."/>
            <person name="Crawford N.G."/>
            <person name="Densmore L.D."/>
            <person name="Drew J.C."/>
            <person name="Edwards S.V."/>
            <person name="Faircloth B.C."/>
            <person name="Fujita M.K."/>
            <person name="Greenwold M.J."/>
            <person name="Hoffmann F.G."/>
            <person name="Howard J.M."/>
            <person name="Iguchi T."/>
            <person name="Janes D.E."/>
            <person name="Khan S.Y."/>
            <person name="Kohno S."/>
            <person name="de Koning A.J."/>
            <person name="Lance S.L."/>
            <person name="McCarthy F.M."/>
            <person name="McCormack J.E."/>
            <person name="Merchant M.E."/>
            <person name="Peterson D.G."/>
            <person name="Pollock D.D."/>
            <person name="Pourmand N."/>
            <person name="Raney B.J."/>
            <person name="Roessler K.A."/>
            <person name="Sanford J.R."/>
            <person name="Sawyer R.H."/>
            <person name="Schmidt C.J."/>
            <person name="Triplett E.W."/>
            <person name="Tuberville T.D."/>
            <person name="Venegas-Anaya M."/>
            <person name="Howard J.T."/>
            <person name="Jarvis E.D."/>
            <person name="Guillette L.J.Jr."/>
            <person name="Glenn T.C."/>
            <person name="Green R.E."/>
            <person name="Ray D.A."/>
        </authorList>
    </citation>
    <scope>NUCLEOTIDE SEQUENCE [LARGE SCALE GENOMIC DNA]</scope>
    <source>
        <strain evidence="1">KSC_2009_1</strain>
    </source>
</reference>
<evidence type="ECO:0000313" key="1">
    <source>
        <dbReference type="EMBL" id="KYO25198.1"/>
    </source>
</evidence>
<dbReference type="AlphaFoldDB" id="A0A151MKZ0"/>
<gene>
    <name evidence="1" type="ORF">Y1Q_0001812</name>
</gene>